<dbReference type="PANTHER" id="PTHR23517:SF2">
    <property type="entry name" value="MULTIDRUG RESISTANCE PROTEIN MDTH"/>
    <property type="match status" value="1"/>
</dbReference>
<evidence type="ECO:0000256" key="3">
    <source>
        <dbReference type="ARBA" id="ARBA00022475"/>
    </source>
</evidence>
<keyword evidence="6 7" id="KW-0472">Membrane</keyword>
<feature type="transmembrane region" description="Helical" evidence="7">
    <location>
        <begin position="335"/>
        <end position="355"/>
    </location>
</feature>
<dbReference type="InterPro" id="IPR036259">
    <property type="entry name" value="MFS_trans_sf"/>
</dbReference>
<protein>
    <submittedName>
        <fullName evidence="9">MFS transporter</fullName>
    </submittedName>
</protein>
<reference evidence="9" key="1">
    <citation type="journal article" date="2022" name="Int. J. Syst. Evol. Microbiol.">
        <title>Apilactobacillus apisilvae sp. nov., Nicolia spurrieriana gen. nov. sp. nov., Bombilactobacillus folatiphilus sp. nov. and Bombilactobacillus thymidiniphilus sp. nov., four new lactic acid bacterial isolates from stingless bees Tetragonula carbonaria and Austroplebeia australis.</title>
        <authorList>
            <person name="Oliphant S.A."/>
            <person name="Watson-Haigh N.S."/>
            <person name="Sumby K.M."/>
            <person name="Gardner J."/>
            <person name="Groom S."/>
            <person name="Jiranek V."/>
        </authorList>
    </citation>
    <scope>NUCLEOTIDE SEQUENCE</scope>
    <source>
        <strain evidence="9">SGEP1_A5</strain>
    </source>
</reference>
<sequence>MEKTFSNYPASLVDMIATIQQIPAFIVLLFSSSISKKIGMKNSIGIGLILMGVSGVLPSIIPNLWVILGLRIVFGIGIGLFNSLVITIIDDFYEGHDKSQMLGIRSSFEQIGICIINILVGLLLSISWQASFLSYSMAFLVLVIFWSIVPNVNHEENDNDAQNKSADHPKAKINSRVIGAAIMCSFMTMGMAIVSVLVPSIVVTLKIGTAQDGSFIITLFTLVSMVMGFLFGGFVKVLGKFVYPLGLLCLSVGTILLNYSDSLPMIIVSIAIIGCTFPLAGNYLFSLIDVIAPANSTALANSILLVGCNMGTAFSPLIVKFLGSFSPMGGKQPGIGLFGGIIGALLIAAIVVQIFNRKKPAIKVDNHHQNRF</sequence>
<organism evidence="9 10">
    <name type="scientific">Nicoliella spurrieriana</name>
    <dbReference type="NCBI Taxonomy" id="2925830"/>
    <lineage>
        <taxon>Bacteria</taxon>
        <taxon>Bacillati</taxon>
        <taxon>Bacillota</taxon>
        <taxon>Bacilli</taxon>
        <taxon>Lactobacillales</taxon>
        <taxon>Lactobacillaceae</taxon>
        <taxon>Nicoliella</taxon>
    </lineage>
</organism>
<dbReference type="Proteomes" id="UP000831181">
    <property type="component" value="Chromosome"/>
</dbReference>
<evidence type="ECO:0000259" key="8">
    <source>
        <dbReference type="PROSITE" id="PS50850"/>
    </source>
</evidence>
<evidence type="ECO:0000256" key="2">
    <source>
        <dbReference type="ARBA" id="ARBA00022448"/>
    </source>
</evidence>
<name>A0A976RSR1_9LACO</name>
<dbReference type="InterPro" id="IPR020846">
    <property type="entry name" value="MFS_dom"/>
</dbReference>
<dbReference type="EMBL" id="CP093361">
    <property type="protein sequence ID" value="UQS87113.1"/>
    <property type="molecule type" value="Genomic_DNA"/>
</dbReference>
<dbReference type="KEGG" id="lbe:MOO44_02830"/>
<evidence type="ECO:0000313" key="10">
    <source>
        <dbReference type="Proteomes" id="UP000831181"/>
    </source>
</evidence>
<evidence type="ECO:0000256" key="4">
    <source>
        <dbReference type="ARBA" id="ARBA00022692"/>
    </source>
</evidence>
<feature type="transmembrane region" description="Helical" evidence="7">
    <location>
        <begin position="298"/>
        <end position="323"/>
    </location>
</feature>
<dbReference type="AlphaFoldDB" id="A0A976RSR1"/>
<evidence type="ECO:0000256" key="1">
    <source>
        <dbReference type="ARBA" id="ARBA00004651"/>
    </source>
</evidence>
<dbReference type="PANTHER" id="PTHR23517">
    <property type="entry name" value="RESISTANCE PROTEIN MDTM, PUTATIVE-RELATED-RELATED"/>
    <property type="match status" value="1"/>
</dbReference>
<feature type="transmembrane region" description="Helical" evidence="7">
    <location>
        <begin position="12"/>
        <end position="31"/>
    </location>
</feature>
<keyword evidence="2" id="KW-0813">Transport</keyword>
<keyword evidence="3" id="KW-1003">Cell membrane</keyword>
<dbReference type="InterPro" id="IPR050171">
    <property type="entry name" value="MFS_Transporters"/>
</dbReference>
<dbReference type="InterPro" id="IPR011701">
    <property type="entry name" value="MFS"/>
</dbReference>
<keyword evidence="5 7" id="KW-1133">Transmembrane helix</keyword>
<feature type="transmembrane region" description="Helical" evidence="7">
    <location>
        <begin position="67"/>
        <end position="89"/>
    </location>
</feature>
<dbReference type="SUPFAM" id="SSF103473">
    <property type="entry name" value="MFS general substrate transporter"/>
    <property type="match status" value="1"/>
</dbReference>
<feature type="domain" description="Major facilitator superfamily (MFS) profile" evidence="8">
    <location>
        <begin position="1"/>
        <end position="360"/>
    </location>
</feature>
<evidence type="ECO:0000256" key="7">
    <source>
        <dbReference type="SAM" id="Phobius"/>
    </source>
</evidence>
<feature type="transmembrane region" description="Helical" evidence="7">
    <location>
        <begin position="214"/>
        <end position="234"/>
    </location>
</feature>
<gene>
    <name evidence="9" type="ORF">MOO44_02830</name>
</gene>
<feature type="transmembrane region" description="Helical" evidence="7">
    <location>
        <begin position="177"/>
        <end position="202"/>
    </location>
</feature>
<dbReference type="Pfam" id="PF07690">
    <property type="entry name" value="MFS_1"/>
    <property type="match status" value="1"/>
</dbReference>
<feature type="transmembrane region" description="Helical" evidence="7">
    <location>
        <begin position="110"/>
        <end position="126"/>
    </location>
</feature>
<feature type="transmembrane region" description="Helical" evidence="7">
    <location>
        <begin position="43"/>
        <end position="61"/>
    </location>
</feature>
<proteinExistence type="predicted"/>
<keyword evidence="4 7" id="KW-0812">Transmembrane</keyword>
<feature type="transmembrane region" description="Helical" evidence="7">
    <location>
        <begin position="265"/>
        <end position="286"/>
    </location>
</feature>
<evidence type="ECO:0000256" key="6">
    <source>
        <dbReference type="ARBA" id="ARBA00023136"/>
    </source>
</evidence>
<dbReference type="GO" id="GO:0022857">
    <property type="term" value="F:transmembrane transporter activity"/>
    <property type="evidence" value="ECO:0007669"/>
    <property type="project" value="InterPro"/>
</dbReference>
<feature type="transmembrane region" description="Helical" evidence="7">
    <location>
        <begin position="241"/>
        <end position="259"/>
    </location>
</feature>
<feature type="transmembrane region" description="Helical" evidence="7">
    <location>
        <begin position="132"/>
        <end position="149"/>
    </location>
</feature>
<dbReference type="Gene3D" id="1.20.1250.20">
    <property type="entry name" value="MFS general substrate transporter like domains"/>
    <property type="match status" value="1"/>
</dbReference>
<keyword evidence="10" id="KW-1185">Reference proteome</keyword>
<dbReference type="GO" id="GO:0005886">
    <property type="term" value="C:plasma membrane"/>
    <property type="evidence" value="ECO:0007669"/>
    <property type="project" value="UniProtKB-SubCell"/>
</dbReference>
<evidence type="ECO:0000256" key="5">
    <source>
        <dbReference type="ARBA" id="ARBA00022989"/>
    </source>
</evidence>
<comment type="subcellular location">
    <subcellularLocation>
        <location evidence="1">Cell membrane</location>
        <topology evidence="1">Multi-pass membrane protein</topology>
    </subcellularLocation>
</comment>
<evidence type="ECO:0000313" key="9">
    <source>
        <dbReference type="EMBL" id="UQS87113.1"/>
    </source>
</evidence>
<accession>A0A976RSR1</accession>
<dbReference type="PROSITE" id="PS50850">
    <property type="entry name" value="MFS"/>
    <property type="match status" value="1"/>
</dbReference>